<feature type="compositionally biased region" description="Basic and acidic residues" evidence="6">
    <location>
        <begin position="578"/>
        <end position="595"/>
    </location>
</feature>
<dbReference type="PANTHER" id="PTHR46349">
    <property type="entry name" value="CINGULIN-LIKE PROTEIN 1-RELATED"/>
    <property type="match status" value="1"/>
</dbReference>
<protein>
    <submittedName>
        <fullName evidence="7">Uncharacterized protein</fullName>
    </submittedName>
</protein>
<evidence type="ECO:0000256" key="1">
    <source>
        <dbReference type="ARBA" id="ARBA00004496"/>
    </source>
</evidence>
<keyword evidence="3" id="KW-0518">Myosin</keyword>
<feature type="coiled-coil region" evidence="5">
    <location>
        <begin position="30"/>
        <end position="115"/>
    </location>
</feature>
<feature type="region of interest" description="Disordered" evidence="6">
    <location>
        <begin position="1"/>
        <end position="23"/>
    </location>
</feature>
<accession>A0A8A3PEF2</accession>
<reference evidence="7" key="1">
    <citation type="submission" date="2020-10" db="EMBL/GenBank/DDBJ databases">
        <title>Genome Sequence of Monilinia vaccinii-corymbosi Sheds Light on Mummy Berry Disease Infection of Blueberry and Mating Type.</title>
        <authorList>
            <person name="Yow A.G."/>
            <person name="Zhang Y."/>
            <person name="Bansal K."/>
            <person name="Eacker S.M."/>
            <person name="Sullivan S."/>
            <person name="Liachko I."/>
            <person name="Cubeta M.A."/>
            <person name="Rollins J.A."/>
            <person name="Ashrafi H."/>
        </authorList>
    </citation>
    <scope>NUCLEOTIDE SEQUENCE</scope>
    <source>
        <strain evidence="7">RL-1</strain>
    </source>
</reference>
<dbReference type="AlphaFoldDB" id="A0A8A3PEF2"/>
<sequence length="848" mass="96641">MDLGNAPRSEEKSTERHHHHDAKEEIQALYQSAIQERDDLREYVRQLEQQVLPRFDVNGTNLVGIFVSQKDAYLDQVKILEKAAVDAEKAHGNEFQRLQRHTQDLQRQYDEIKEQTFGKNGYRDRLQSTHVALELSKMTCPPDAVGCVEQLAELTRERDESNRQVLRLQEEKIEWEQERLKLEGRTAELALRVRTLEDILGASESVNVSGVFGYDGPPVPRREVLGDAVWRRWSDRLWDHIQVQPEEVEAIYALASANQQSPGVTGVKQLVDLACNRPVAPLVEEDVWRQWANGLQDFILTGSNEAEKLYRLGDQEQLTAGVEWIRQLIRIASDRPTSPDQAFTIREYQLSVQLKEAQTKIEELQMVGTGGQQADSQAGHLIFNNKVLEKELQAANARIEELLQEMEGITARFEDEIEQLERKLKESYEQQDLLKRLYESGQAHKDKLIEIEQSQKELKAAHDRENNLKGLYDKQKELSDEHEEVWQQKFDKVVAGADRHAAELVEEAETLQGRLDGAHGVIAELEKKVDTLREQITQAHIRGSEVKESVSGVAAEEGRQGAADSHGSESESESENENDVKDPEEGEKSESEELKTVKTDLYNTLKEVEELKLKLGFADCAFDDMKEEFEVKITQLENNTKEAMMEKECMAEKLRQALEIFKRGVAAEVRRLEREGRLKLRTSWTQTDRLEGEDRLFTGKRKVGGRKILAPPKAKKPATIPEPKDHTQSPPLFPLESPQHSPDTLTKGDGEFRAPRVNRKARNKRLQNDESDAESEGAVGTRRSARATRNLEPVYREVPMKVLLAGRRSTGGRKRKAEEGVEGARQAGENLDRAEEPEREEAKRVKIL</sequence>
<evidence type="ECO:0000256" key="6">
    <source>
        <dbReference type="SAM" id="MobiDB-lite"/>
    </source>
</evidence>
<keyword evidence="8" id="KW-1185">Reference proteome</keyword>
<dbReference type="OrthoDB" id="3548965at2759"/>
<evidence type="ECO:0000313" key="8">
    <source>
        <dbReference type="Proteomes" id="UP000672032"/>
    </source>
</evidence>
<feature type="coiled-coil region" evidence="5">
    <location>
        <begin position="626"/>
        <end position="653"/>
    </location>
</feature>
<feature type="coiled-coil region" evidence="5">
    <location>
        <begin position="151"/>
        <end position="185"/>
    </location>
</feature>
<comment type="subcellular location">
    <subcellularLocation>
        <location evidence="1">Cytoplasm</location>
    </subcellularLocation>
</comment>
<proteinExistence type="predicted"/>
<dbReference type="Proteomes" id="UP000672032">
    <property type="component" value="Chromosome 4"/>
</dbReference>
<dbReference type="EMBL" id="CP063408">
    <property type="protein sequence ID" value="QSZ33443.1"/>
    <property type="molecule type" value="Genomic_DNA"/>
</dbReference>
<feature type="coiled-coil region" evidence="5">
    <location>
        <begin position="385"/>
        <end position="471"/>
    </location>
</feature>
<feature type="coiled-coil region" evidence="5">
    <location>
        <begin position="508"/>
        <end position="542"/>
    </location>
</feature>
<keyword evidence="4" id="KW-0505">Motor protein</keyword>
<feature type="compositionally biased region" description="Basic and acidic residues" evidence="6">
    <location>
        <begin position="830"/>
        <end position="848"/>
    </location>
</feature>
<gene>
    <name evidence="7" type="ORF">DSL72_005011</name>
</gene>
<organism evidence="7 8">
    <name type="scientific">Monilinia vaccinii-corymbosi</name>
    <dbReference type="NCBI Taxonomy" id="61207"/>
    <lineage>
        <taxon>Eukaryota</taxon>
        <taxon>Fungi</taxon>
        <taxon>Dikarya</taxon>
        <taxon>Ascomycota</taxon>
        <taxon>Pezizomycotina</taxon>
        <taxon>Leotiomycetes</taxon>
        <taxon>Helotiales</taxon>
        <taxon>Sclerotiniaceae</taxon>
        <taxon>Monilinia</taxon>
    </lineage>
</organism>
<evidence type="ECO:0000256" key="2">
    <source>
        <dbReference type="ARBA" id="ARBA00022490"/>
    </source>
</evidence>
<feature type="region of interest" description="Disordered" evidence="6">
    <location>
        <begin position="543"/>
        <end position="595"/>
    </location>
</feature>
<feature type="region of interest" description="Disordered" evidence="6">
    <location>
        <begin position="806"/>
        <end position="848"/>
    </location>
</feature>
<feature type="compositionally biased region" description="Basic residues" evidence="6">
    <location>
        <begin position="756"/>
        <end position="765"/>
    </location>
</feature>
<evidence type="ECO:0000313" key="7">
    <source>
        <dbReference type="EMBL" id="QSZ33443.1"/>
    </source>
</evidence>
<keyword evidence="2" id="KW-0963">Cytoplasm</keyword>
<keyword evidence="5" id="KW-0175">Coiled coil</keyword>
<evidence type="ECO:0000256" key="5">
    <source>
        <dbReference type="SAM" id="Coils"/>
    </source>
</evidence>
<evidence type="ECO:0000256" key="4">
    <source>
        <dbReference type="ARBA" id="ARBA00023175"/>
    </source>
</evidence>
<evidence type="ECO:0000256" key="3">
    <source>
        <dbReference type="ARBA" id="ARBA00023123"/>
    </source>
</evidence>
<feature type="region of interest" description="Disordered" evidence="6">
    <location>
        <begin position="695"/>
        <end position="792"/>
    </location>
</feature>
<dbReference type="PANTHER" id="PTHR46349:SF6">
    <property type="entry name" value="MYOSIN-6-LIKE"/>
    <property type="match status" value="1"/>
</dbReference>
<name>A0A8A3PEF2_9HELO</name>